<keyword evidence="5" id="KW-0378">Hydrolase</keyword>
<dbReference type="KEGG" id="uam:UABAM_02964"/>
<dbReference type="InterPro" id="IPR001604">
    <property type="entry name" value="Endo_G_ENPP1-like_dom"/>
</dbReference>
<dbReference type="RefSeq" id="WP_151968747.1">
    <property type="nucleotide sequence ID" value="NZ_AP019860.1"/>
</dbReference>
<evidence type="ECO:0000313" key="6">
    <source>
        <dbReference type="Proteomes" id="UP000326354"/>
    </source>
</evidence>
<dbReference type="InterPro" id="IPR044925">
    <property type="entry name" value="His-Me_finger_sf"/>
</dbReference>
<dbReference type="GO" id="GO:0008233">
    <property type="term" value="F:peptidase activity"/>
    <property type="evidence" value="ECO:0007669"/>
    <property type="project" value="UniProtKB-KW"/>
</dbReference>
<name>A0A5S9F3X6_UABAM</name>
<dbReference type="EMBL" id="AP019860">
    <property type="protein sequence ID" value="BBM84603.1"/>
    <property type="molecule type" value="Genomic_DNA"/>
</dbReference>
<dbReference type="OrthoDB" id="9770276at2"/>
<accession>A0A5S9F3X6</accession>
<feature type="domain" description="ENPP1-3/EXOG-like endonuclease/phosphodiesterase" evidence="3">
    <location>
        <begin position="35"/>
        <end position="237"/>
    </location>
</feature>
<proteinExistence type="predicted"/>
<dbReference type="Pfam" id="PF01223">
    <property type="entry name" value="Endonuclease_NS"/>
    <property type="match status" value="1"/>
</dbReference>
<dbReference type="SUPFAM" id="SSF54060">
    <property type="entry name" value="His-Me finger endonucleases"/>
    <property type="match status" value="1"/>
</dbReference>
<dbReference type="GO" id="GO:0003676">
    <property type="term" value="F:nucleic acid binding"/>
    <property type="evidence" value="ECO:0007669"/>
    <property type="project" value="InterPro"/>
</dbReference>
<keyword evidence="6" id="KW-1185">Reference proteome</keyword>
<dbReference type="PANTHER" id="PTHR13966">
    <property type="entry name" value="ENDONUCLEASE RELATED"/>
    <property type="match status" value="1"/>
</dbReference>
<evidence type="ECO:0000259" key="4">
    <source>
        <dbReference type="SMART" id="SM00892"/>
    </source>
</evidence>
<evidence type="ECO:0000256" key="2">
    <source>
        <dbReference type="PIRSR" id="PIRSR640255-2"/>
    </source>
</evidence>
<dbReference type="InterPro" id="IPR044929">
    <property type="entry name" value="DNA/RNA_non-sp_Endonuclease_sf"/>
</dbReference>
<dbReference type="InterPro" id="IPR040255">
    <property type="entry name" value="Non-specific_endonuclease"/>
</dbReference>
<dbReference type="SMART" id="SM00892">
    <property type="entry name" value="Endonuclease_NS"/>
    <property type="match status" value="1"/>
</dbReference>
<dbReference type="Gene3D" id="3.40.570.10">
    <property type="entry name" value="Extracellular Endonuclease, subunit A"/>
    <property type="match status" value="1"/>
</dbReference>
<keyword evidence="2" id="KW-0479">Metal-binding</keyword>
<feature type="binding site" evidence="2">
    <location>
        <position position="129"/>
    </location>
    <ligand>
        <name>Mg(2+)</name>
        <dbReference type="ChEBI" id="CHEBI:18420"/>
        <note>catalytic</note>
    </ligand>
</feature>
<dbReference type="GO" id="GO:0006508">
    <property type="term" value="P:proteolysis"/>
    <property type="evidence" value="ECO:0007669"/>
    <property type="project" value="UniProtKB-KW"/>
</dbReference>
<dbReference type="InterPro" id="IPR020821">
    <property type="entry name" value="ENPP1-3/EXOG-like_nuc-like"/>
</dbReference>
<dbReference type="GO" id="GO:0004519">
    <property type="term" value="F:endonuclease activity"/>
    <property type="evidence" value="ECO:0007669"/>
    <property type="project" value="TreeGrafter"/>
</dbReference>
<reference evidence="5 6" key="1">
    <citation type="submission" date="2019-08" db="EMBL/GenBank/DDBJ databases">
        <title>Complete genome sequence of Candidatus Uab amorphum.</title>
        <authorList>
            <person name="Shiratori T."/>
            <person name="Suzuki S."/>
            <person name="Kakizawa Y."/>
            <person name="Ishida K."/>
        </authorList>
    </citation>
    <scope>NUCLEOTIDE SEQUENCE [LARGE SCALE GENOMIC DNA]</scope>
    <source>
        <strain evidence="5 6">SRT547</strain>
    </source>
</reference>
<feature type="domain" description="DNA/RNA non-specific endonuclease/pyrophosphatase/phosphodiesterase" evidence="4">
    <location>
        <begin position="34"/>
        <end position="237"/>
    </location>
</feature>
<evidence type="ECO:0000259" key="3">
    <source>
        <dbReference type="SMART" id="SM00477"/>
    </source>
</evidence>
<dbReference type="SMART" id="SM00477">
    <property type="entry name" value="NUC"/>
    <property type="match status" value="1"/>
</dbReference>
<dbReference type="AlphaFoldDB" id="A0A5S9F3X6"/>
<keyword evidence="5" id="KW-0645">Protease</keyword>
<gene>
    <name evidence="5" type="ORF">UABAM_02964</name>
</gene>
<evidence type="ECO:0000256" key="1">
    <source>
        <dbReference type="PIRSR" id="PIRSR640255-1"/>
    </source>
</evidence>
<dbReference type="GO" id="GO:0046872">
    <property type="term" value="F:metal ion binding"/>
    <property type="evidence" value="ECO:0007669"/>
    <property type="project" value="UniProtKB-KW"/>
</dbReference>
<evidence type="ECO:0000313" key="5">
    <source>
        <dbReference type="EMBL" id="BBM84603.1"/>
    </source>
</evidence>
<protein>
    <submittedName>
        <fullName evidence="5">Serine protease</fullName>
    </submittedName>
</protein>
<organism evidence="5 6">
    <name type="scientific">Uabimicrobium amorphum</name>
    <dbReference type="NCBI Taxonomy" id="2596890"/>
    <lineage>
        <taxon>Bacteria</taxon>
        <taxon>Pseudomonadati</taxon>
        <taxon>Planctomycetota</taxon>
        <taxon>Candidatus Uabimicrobiia</taxon>
        <taxon>Candidatus Uabimicrobiales</taxon>
        <taxon>Candidatus Uabimicrobiaceae</taxon>
        <taxon>Candidatus Uabimicrobium</taxon>
    </lineage>
</organism>
<feature type="active site" description="Proton acceptor" evidence="1">
    <location>
        <position position="95"/>
    </location>
</feature>
<dbReference type="Proteomes" id="UP000326354">
    <property type="component" value="Chromosome"/>
</dbReference>
<sequence>MGYNEKFIEAFKIHLPRLKDNALQDSLSKGKAFDYTHFSIVMNRVRKLAIYTAHNIDGDNLVSVPRTGKWRHDERVGEYQTGNEAYSRNPWDRGHLVRRTAVAWGEDAHKASSDTFHYTNAAPQHENFNQDEWLELENWVLDKAKQSQRRMCVFTGPIFSDRDQEYRAIQIPSAFWKVIVLTKPSGELSTVAFLMKQDELWQDKKGKDFLDLTLYQVAVGVIEELTDLDFIFDQDAEITAQSENYLRQFDPLAAFVKSEDKSWPVIKTANDIVV</sequence>
<dbReference type="CDD" id="cd00091">
    <property type="entry name" value="NUC"/>
    <property type="match status" value="1"/>
</dbReference>
<dbReference type="PANTHER" id="PTHR13966:SF5">
    <property type="entry name" value="ENDONUCLEASE G, MITOCHONDRIAL"/>
    <property type="match status" value="1"/>
</dbReference>